<feature type="region of interest" description="Disordered" evidence="1">
    <location>
        <begin position="34"/>
        <end position="185"/>
    </location>
</feature>
<name>A0A3R7QRE2_PENVA</name>
<evidence type="ECO:0000313" key="3">
    <source>
        <dbReference type="Proteomes" id="UP000283509"/>
    </source>
</evidence>
<feature type="compositionally biased region" description="Polar residues" evidence="1">
    <location>
        <begin position="48"/>
        <end position="62"/>
    </location>
</feature>
<feature type="region of interest" description="Disordered" evidence="1">
    <location>
        <begin position="196"/>
        <end position="215"/>
    </location>
</feature>
<accession>A0A3R7QRE2</accession>
<reference evidence="2 3" key="2">
    <citation type="submission" date="2019-01" db="EMBL/GenBank/DDBJ databases">
        <title>The decoding of complex shrimp genome reveals the adaptation for benthos swimmer, frequently molting mechanism and breeding impact on genome.</title>
        <authorList>
            <person name="Sun Y."/>
            <person name="Gao Y."/>
            <person name="Yu Y."/>
        </authorList>
    </citation>
    <scope>NUCLEOTIDE SEQUENCE [LARGE SCALE GENOMIC DNA]</scope>
    <source>
        <tissue evidence="2">Muscle</tissue>
    </source>
</reference>
<dbReference type="EMBL" id="QCYY01001776">
    <property type="protein sequence ID" value="ROT75406.1"/>
    <property type="molecule type" value="Genomic_DNA"/>
</dbReference>
<sequence length="215" mass="23767">MTLTSSFWGLCLSCSRSPSDDGVEEFVVTRELVEGDMDNAGPQYVPRSRSQQGAQTPCSSSVPRDYRTFPDPRNDQSFANVTASPSEEDKKSFVRGAQTPCSSSVPRDYRTFPDPRSEQSFAKVTAPPSEEDEKGFVRGAQTPGSSSYPGDYWPSTDPRNKQSFADPAASPSEEDEKGFVQAPAWHLGTHVALRDRCATSYRYDTRQQSDTRKPS</sequence>
<proteinExistence type="predicted"/>
<feature type="compositionally biased region" description="Basic and acidic residues" evidence="1">
    <location>
        <begin position="64"/>
        <end position="74"/>
    </location>
</feature>
<evidence type="ECO:0000256" key="1">
    <source>
        <dbReference type="SAM" id="MobiDB-lite"/>
    </source>
</evidence>
<dbReference type="Proteomes" id="UP000283509">
    <property type="component" value="Unassembled WGS sequence"/>
</dbReference>
<comment type="caution">
    <text evidence="2">The sequence shown here is derived from an EMBL/GenBank/DDBJ whole genome shotgun (WGS) entry which is preliminary data.</text>
</comment>
<dbReference type="AlphaFoldDB" id="A0A3R7QRE2"/>
<gene>
    <name evidence="2" type="ORF">C7M84_006055</name>
</gene>
<feature type="compositionally biased region" description="Polar residues" evidence="1">
    <location>
        <begin position="75"/>
        <end position="85"/>
    </location>
</feature>
<evidence type="ECO:0000313" key="2">
    <source>
        <dbReference type="EMBL" id="ROT75406.1"/>
    </source>
</evidence>
<feature type="compositionally biased region" description="Basic and acidic residues" evidence="1">
    <location>
        <begin position="107"/>
        <end position="117"/>
    </location>
</feature>
<protein>
    <submittedName>
        <fullName evidence="2">Uncharacterized protein</fullName>
    </submittedName>
</protein>
<reference evidence="2 3" key="1">
    <citation type="submission" date="2018-04" db="EMBL/GenBank/DDBJ databases">
        <authorList>
            <person name="Zhang X."/>
            <person name="Yuan J."/>
            <person name="Li F."/>
            <person name="Xiang J."/>
        </authorList>
    </citation>
    <scope>NUCLEOTIDE SEQUENCE [LARGE SCALE GENOMIC DNA]</scope>
    <source>
        <tissue evidence="2">Muscle</tissue>
    </source>
</reference>
<keyword evidence="3" id="KW-1185">Reference proteome</keyword>
<organism evidence="2 3">
    <name type="scientific">Penaeus vannamei</name>
    <name type="common">Whiteleg shrimp</name>
    <name type="synonym">Litopenaeus vannamei</name>
    <dbReference type="NCBI Taxonomy" id="6689"/>
    <lineage>
        <taxon>Eukaryota</taxon>
        <taxon>Metazoa</taxon>
        <taxon>Ecdysozoa</taxon>
        <taxon>Arthropoda</taxon>
        <taxon>Crustacea</taxon>
        <taxon>Multicrustacea</taxon>
        <taxon>Malacostraca</taxon>
        <taxon>Eumalacostraca</taxon>
        <taxon>Eucarida</taxon>
        <taxon>Decapoda</taxon>
        <taxon>Dendrobranchiata</taxon>
        <taxon>Penaeoidea</taxon>
        <taxon>Penaeidae</taxon>
        <taxon>Penaeus</taxon>
    </lineage>
</organism>